<dbReference type="SUPFAM" id="SSF52540">
    <property type="entry name" value="P-loop containing nucleoside triphosphate hydrolases"/>
    <property type="match status" value="1"/>
</dbReference>
<reference evidence="1 2" key="1">
    <citation type="submission" date="2019-01" db="EMBL/GenBank/DDBJ databases">
        <authorList>
            <person name="Chen W.-M."/>
        </authorList>
    </citation>
    <scope>NUCLEOTIDE SEQUENCE [LARGE SCALE GENOMIC DNA]</scope>
    <source>
        <strain evidence="1 2">TLA-22</strain>
    </source>
</reference>
<keyword evidence="2" id="KW-1185">Reference proteome</keyword>
<dbReference type="Proteomes" id="UP000282977">
    <property type="component" value="Unassembled WGS sequence"/>
</dbReference>
<dbReference type="InterPro" id="IPR050238">
    <property type="entry name" value="DNA_Rep/Repair_Clamp_Loader"/>
</dbReference>
<proteinExistence type="predicted"/>
<dbReference type="PANTHER" id="PTHR11669:SF8">
    <property type="entry name" value="DNA POLYMERASE III SUBUNIT DELTA"/>
    <property type="match status" value="1"/>
</dbReference>
<dbReference type="Pfam" id="PF13177">
    <property type="entry name" value="DNA_pol3_delta2"/>
    <property type="match status" value="1"/>
</dbReference>
<protein>
    <submittedName>
        <fullName evidence="1">AAA family ATPase</fullName>
    </submittedName>
</protein>
<sequence>MTSLLGQDMQARTLLEAARSGRMHHGWILAGPRGIGKAGFARAMARRMLAEAAGAPTGGDGLDLPPDNPNARLFDAGTHPDYAELQRLEKDNGDLARNISVDQVRSLQRLLGSVPSLSERRIVLIDSADDLERSAANALLKNLEEPPAGTVFLLVAHAPARLLPTIRSRCRVLRFAGLRDDAMRVVLRRHLPECSAAELDALVQAGEGSPGRALGYADLDLNSMIAALEAITADGDPGNIRRLALAKSLSGKTARPRYEAMLERAPAFLASMARQRRGAALKDALTAWEEARQLASGASVLSLDPATVVFELCTHIARLAPARQGA</sequence>
<dbReference type="GO" id="GO:0006261">
    <property type="term" value="P:DNA-templated DNA replication"/>
    <property type="evidence" value="ECO:0007669"/>
    <property type="project" value="TreeGrafter"/>
</dbReference>
<organism evidence="1 2">
    <name type="scientific">Sphingobium algorifonticola</name>
    <dbReference type="NCBI Taxonomy" id="2008318"/>
    <lineage>
        <taxon>Bacteria</taxon>
        <taxon>Pseudomonadati</taxon>
        <taxon>Pseudomonadota</taxon>
        <taxon>Alphaproteobacteria</taxon>
        <taxon>Sphingomonadales</taxon>
        <taxon>Sphingomonadaceae</taxon>
        <taxon>Sphingobium</taxon>
    </lineage>
</organism>
<comment type="caution">
    <text evidence="1">The sequence shown here is derived from an EMBL/GenBank/DDBJ whole genome shotgun (WGS) entry which is preliminary data.</text>
</comment>
<dbReference type="GO" id="GO:0009360">
    <property type="term" value="C:DNA polymerase III complex"/>
    <property type="evidence" value="ECO:0007669"/>
    <property type="project" value="TreeGrafter"/>
</dbReference>
<dbReference type="OrthoDB" id="9811073at2"/>
<name>A0A437J6E6_9SPHN</name>
<evidence type="ECO:0000313" key="1">
    <source>
        <dbReference type="EMBL" id="RVT40709.1"/>
    </source>
</evidence>
<dbReference type="RefSeq" id="WP_127690708.1">
    <property type="nucleotide sequence ID" value="NZ_RZUL01000003.1"/>
</dbReference>
<dbReference type="AlphaFoldDB" id="A0A437J6E6"/>
<dbReference type="InterPro" id="IPR027417">
    <property type="entry name" value="P-loop_NTPase"/>
</dbReference>
<dbReference type="Gene3D" id="3.40.50.300">
    <property type="entry name" value="P-loop containing nucleotide triphosphate hydrolases"/>
    <property type="match status" value="1"/>
</dbReference>
<gene>
    <name evidence="1" type="ORF">ENE74_09480</name>
</gene>
<dbReference type="PANTHER" id="PTHR11669">
    <property type="entry name" value="REPLICATION FACTOR C / DNA POLYMERASE III GAMMA-TAU SUBUNIT"/>
    <property type="match status" value="1"/>
</dbReference>
<evidence type="ECO:0000313" key="2">
    <source>
        <dbReference type="Proteomes" id="UP000282977"/>
    </source>
</evidence>
<dbReference type="EMBL" id="RZUL01000003">
    <property type="protein sequence ID" value="RVT40709.1"/>
    <property type="molecule type" value="Genomic_DNA"/>
</dbReference>
<accession>A0A437J6E6</accession>